<evidence type="ECO:0000313" key="2">
    <source>
        <dbReference type="Proteomes" id="UP001597541"/>
    </source>
</evidence>
<accession>A0ABW5PJQ7</accession>
<proteinExistence type="predicted"/>
<sequence length="44" mass="5296">MAIKFSYSSALPFLQQHEVDYFDKFVNIRKGMRDQRIASWRESV</sequence>
<organism evidence="1 2">
    <name type="scientific">Paenibacillus gansuensis</name>
    <dbReference type="NCBI Taxonomy" id="306542"/>
    <lineage>
        <taxon>Bacteria</taxon>
        <taxon>Bacillati</taxon>
        <taxon>Bacillota</taxon>
        <taxon>Bacilli</taxon>
        <taxon>Bacillales</taxon>
        <taxon>Paenibacillaceae</taxon>
        <taxon>Paenibacillus</taxon>
    </lineage>
</organism>
<keyword evidence="2" id="KW-1185">Reference proteome</keyword>
<dbReference type="Proteomes" id="UP001597541">
    <property type="component" value="Unassembled WGS sequence"/>
</dbReference>
<reference evidence="2" key="1">
    <citation type="journal article" date="2019" name="Int. J. Syst. Evol. Microbiol.">
        <title>The Global Catalogue of Microorganisms (GCM) 10K type strain sequencing project: providing services to taxonomists for standard genome sequencing and annotation.</title>
        <authorList>
            <consortium name="The Broad Institute Genomics Platform"/>
            <consortium name="The Broad Institute Genome Sequencing Center for Infectious Disease"/>
            <person name="Wu L."/>
            <person name="Ma J."/>
        </authorList>
    </citation>
    <scope>NUCLEOTIDE SEQUENCE [LARGE SCALE GENOMIC DNA]</scope>
    <source>
        <strain evidence="2">KCTC 3950</strain>
    </source>
</reference>
<gene>
    <name evidence="1" type="ORF">ACFSUF_20900</name>
</gene>
<dbReference type="EMBL" id="JBHUME010000014">
    <property type="protein sequence ID" value="MFD2614878.1"/>
    <property type="molecule type" value="Genomic_DNA"/>
</dbReference>
<dbReference type="RefSeq" id="WP_377606211.1">
    <property type="nucleotide sequence ID" value="NZ_JBHUME010000014.1"/>
</dbReference>
<name>A0ABW5PJQ7_9BACL</name>
<evidence type="ECO:0000313" key="1">
    <source>
        <dbReference type="EMBL" id="MFD2614878.1"/>
    </source>
</evidence>
<protein>
    <submittedName>
        <fullName evidence="1">Uncharacterized protein</fullName>
    </submittedName>
</protein>
<comment type="caution">
    <text evidence="1">The sequence shown here is derived from an EMBL/GenBank/DDBJ whole genome shotgun (WGS) entry which is preliminary data.</text>
</comment>